<dbReference type="InterPro" id="IPR024487">
    <property type="entry name" value="CBP_BcsR"/>
</dbReference>
<proteinExistence type="predicted"/>
<keyword evidence="2" id="KW-1185">Reference proteome</keyword>
<dbReference type="Pfam" id="PF10945">
    <property type="entry name" value="CBP_BcsR"/>
    <property type="match status" value="1"/>
</dbReference>
<organism evidence="1 2">
    <name type="scientific">Cupriavidus numazuensis</name>
    <dbReference type="NCBI Taxonomy" id="221992"/>
    <lineage>
        <taxon>Bacteria</taxon>
        <taxon>Pseudomonadati</taxon>
        <taxon>Pseudomonadota</taxon>
        <taxon>Betaproteobacteria</taxon>
        <taxon>Burkholderiales</taxon>
        <taxon>Burkholderiaceae</taxon>
        <taxon>Cupriavidus</taxon>
    </lineage>
</organism>
<comment type="caution">
    <text evidence="1">The sequence shown here is derived from an EMBL/GenBank/DDBJ whole genome shotgun (WGS) entry which is preliminary data.</text>
</comment>
<name>A0ABM8TN65_9BURK</name>
<dbReference type="EMBL" id="CAJPVI010000034">
    <property type="protein sequence ID" value="CAG2155725.1"/>
    <property type="molecule type" value="Genomic_DNA"/>
</dbReference>
<gene>
    <name evidence="1" type="ORF">LMG26411_05023</name>
</gene>
<reference evidence="1 2" key="1">
    <citation type="submission" date="2021-03" db="EMBL/GenBank/DDBJ databases">
        <authorList>
            <person name="Peeters C."/>
        </authorList>
    </citation>
    <scope>NUCLEOTIDE SEQUENCE [LARGE SCALE GENOMIC DNA]</scope>
    <source>
        <strain evidence="1 2">LMG 26411</strain>
    </source>
</reference>
<evidence type="ECO:0000313" key="1">
    <source>
        <dbReference type="EMBL" id="CAG2155725.1"/>
    </source>
</evidence>
<protein>
    <submittedName>
        <fullName evidence="1">Uncharacterized protein</fullName>
    </submittedName>
</protein>
<sequence>MKPANARGLALARSDIDVLGKEVAGFDPHRYFDQQDLQAARAAAQRWPLLASLLGYESAVPVLAGNDDHA</sequence>
<accession>A0ABM8TN65</accession>
<evidence type="ECO:0000313" key="2">
    <source>
        <dbReference type="Proteomes" id="UP000672657"/>
    </source>
</evidence>
<dbReference type="Proteomes" id="UP000672657">
    <property type="component" value="Unassembled WGS sequence"/>
</dbReference>